<dbReference type="InterPro" id="IPR000757">
    <property type="entry name" value="Beta-glucanase-like"/>
</dbReference>
<evidence type="ECO:0000256" key="4">
    <source>
        <dbReference type="SAM" id="SignalP"/>
    </source>
</evidence>
<keyword evidence="3" id="KW-0391">Immunity</keyword>
<dbReference type="InterPro" id="IPR043030">
    <property type="entry name" value="BGBP_N_sf"/>
</dbReference>
<gene>
    <name evidence="7" type="ORF">HHI36_019749</name>
</gene>
<feature type="signal peptide" evidence="4">
    <location>
        <begin position="1"/>
        <end position="19"/>
    </location>
</feature>
<dbReference type="GO" id="GO:0045087">
    <property type="term" value="P:innate immune response"/>
    <property type="evidence" value="ECO:0007669"/>
    <property type="project" value="UniProtKB-KW"/>
</dbReference>
<dbReference type="Pfam" id="PF00722">
    <property type="entry name" value="Glyco_hydro_16"/>
    <property type="match status" value="1"/>
</dbReference>
<feature type="chain" id="PRO_5044878918" evidence="4">
    <location>
        <begin position="20"/>
        <end position="424"/>
    </location>
</feature>
<feature type="domain" description="CBM39" evidence="6">
    <location>
        <begin position="21"/>
        <end position="121"/>
    </location>
</feature>
<dbReference type="PROSITE" id="PS51762">
    <property type="entry name" value="GH16_2"/>
    <property type="match status" value="1"/>
</dbReference>
<dbReference type="EMBL" id="JABFTP020000083">
    <property type="protein sequence ID" value="KAL3274974.1"/>
    <property type="molecule type" value="Genomic_DNA"/>
</dbReference>
<dbReference type="SUPFAM" id="SSF49899">
    <property type="entry name" value="Concanavalin A-like lectins/glucanases"/>
    <property type="match status" value="1"/>
</dbReference>
<dbReference type="Proteomes" id="UP001516400">
    <property type="component" value="Unassembled WGS sequence"/>
</dbReference>
<dbReference type="AlphaFoldDB" id="A0ABD2N8Q5"/>
<dbReference type="InterPro" id="IPR050546">
    <property type="entry name" value="Glycosyl_Hydrlase_16"/>
</dbReference>
<comment type="caution">
    <text evidence="7">The sequence shown here is derived from an EMBL/GenBank/DDBJ whole genome shotgun (WGS) entry which is preliminary data.</text>
</comment>
<name>A0ABD2N8Q5_9CUCU</name>
<accession>A0ABD2N8Q5</accession>
<evidence type="ECO:0000259" key="6">
    <source>
        <dbReference type="PROSITE" id="PS51969"/>
    </source>
</evidence>
<evidence type="ECO:0000256" key="1">
    <source>
        <dbReference type="ARBA" id="ARBA00008781"/>
    </source>
</evidence>
<protein>
    <submittedName>
        <fullName evidence="7">Uncharacterized protein</fullName>
    </submittedName>
</protein>
<dbReference type="PROSITE" id="PS51969">
    <property type="entry name" value="CBM39"/>
    <property type="match status" value="1"/>
</dbReference>
<evidence type="ECO:0000313" key="8">
    <source>
        <dbReference type="Proteomes" id="UP001516400"/>
    </source>
</evidence>
<evidence type="ECO:0000256" key="3">
    <source>
        <dbReference type="ARBA" id="ARBA00022859"/>
    </source>
</evidence>
<dbReference type="PANTHER" id="PTHR10963">
    <property type="entry name" value="GLYCOSYL HYDROLASE-RELATED"/>
    <property type="match status" value="1"/>
</dbReference>
<dbReference type="PANTHER" id="PTHR10963:SF60">
    <property type="entry name" value="GRAM-NEGATIVE BACTERIA-BINDING PROTEIN 1-RELATED"/>
    <property type="match status" value="1"/>
</dbReference>
<dbReference type="Gene3D" id="2.60.120.200">
    <property type="match status" value="1"/>
</dbReference>
<evidence type="ECO:0000313" key="7">
    <source>
        <dbReference type="EMBL" id="KAL3274974.1"/>
    </source>
</evidence>
<keyword evidence="8" id="KW-1185">Reference proteome</keyword>
<dbReference type="Gene3D" id="2.60.40.2140">
    <property type="entry name" value="Beta-1,3-glucan-recognition protein, N-terminal domain"/>
    <property type="match status" value="1"/>
</dbReference>
<proteinExistence type="inferred from homology"/>
<dbReference type="Pfam" id="PF15886">
    <property type="entry name" value="CBM39"/>
    <property type="match status" value="1"/>
</dbReference>
<evidence type="ECO:0000259" key="5">
    <source>
        <dbReference type="PROSITE" id="PS51762"/>
    </source>
</evidence>
<reference evidence="7 8" key="1">
    <citation type="journal article" date="2021" name="BMC Biol.">
        <title>Horizontally acquired antibacterial genes associated with adaptive radiation of ladybird beetles.</title>
        <authorList>
            <person name="Li H.S."/>
            <person name="Tang X.F."/>
            <person name="Huang Y.H."/>
            <person name="Xu Z.Y."/>
            <person name="Chen M.L."/>
            <person name="Du X.Y."/>
            <person name="Qiu B.Y."/>
            <person name="Chen P.T."/>
            <person name="Zhang W."/>
            <person name="Slipinski A."/>
            <person name="Escalona H.E."/>
            <person name="Waterhouse R.M."/>
            <person name="Zwick A."/>
            <person name="Pang H."/>
        </authorList>
    </citation>
    <scope>NUCLEOTIDE SEQUENCE [LARGE SCALE GENOMIC DNA]</scope>
    <source>
        <strain evidence="7">SYSU2018</strain>
    </source>
</reference>
<comment type="similarity">
    <text evidence="1">Belongs to the insect beta-1,3-glucan binding protein family.</text>
</comment>
<organism evidence="7 8">
    <name type="scientific">Cryptolaemus montrouzieri</name>
    <dbReference type="NCBI Taxonomy" id="559131"/>
    <lineage>
        <taxon>Eukaryota</taxon>
        <taxon>Metazoa</taxon>
        <taxon>Ecdysozoa</taxon>
        <taxon>Arthropoda</taxon>
        <taxon>Hexapoda</taxon>
        <taxon>Insecta</taxon>
        <taxon>Pterygota</taxon>
        <taxon>Neoptera</taxon>
        <taxon>Endopterygota</taxon>
        <taxon>Coleoptera</taxon>
        <taxon>Polyphaga</taxon>
        <taxon>Cucujiformia</taxon>
        <taxon>Coccinelloidea</taxon>
        <taxon>Coccinellidae</taxon>
        <taxon>Scymninae</taxon>
        <taxon>Scymnini</taxon>
        <taxon>Cryptolaemus</taxon>
    </lineage>
</organism>
<evidence type="ECO:0000256" key="2">
    <source>
        <dbReference type="ARBA" id="ARBA00022588"/>
    </source>
</evidence>
<keyword evidence="4" id="KW-0732">Signal</keyword>
<dbReference type="InterPro" id="IPR031756">
    <property type="entry name" value="BGBP_N"/>
</dbReference>
<dbReference type="InterPro" id="IPR013320">
    <property type="entry name" value="ConA-like_dom_sf"/>
</dbReference>
<feature type="domain" description="GH16" evidence="5">
    <location>
        <begin position="52"/>
        <end position="424"/>
    </location>
</feature>
<sequence>MCKIIVLIFFMIPKLLVLCDFTFPEIKLEAFEPKGLRVSIPEIENVRLFAFHGRRNRPLSQIEPGEFSKDIVNPKSNGWSYINPDLKLNVGDKVYYWAFIQHGMVRYVKDSQVWEVKELLPRSQLNVGSCTSSITEHIFDNFIDENKWKRAHFIAAEPDFEFCSYQKRNDTSYIKDGKLIIQPIAITKDEEVLGVLDLRNGCTSHRESDCYTYEDSGFILPPVISAKMKTNRNFKYGKVEVKAKLPGGDWIYPEIYLESASLPIRRVWIAYARGNERLIGNGGEDLGGSLLFGGPIFNFSEPERSKYLSSKKSNETFSNSFHIYSIVWEPTKLSLFVDDVLYGEIKNDIASLLNEPMHLVLGVGVGGIMDFPDFYVSSNNKRKPWINFERLSMKKFFRARQDWMPTWNEGKSSLIVEYAKIWAL</sequence>
<keyword evidence="2" id="KW-0399">Innate immunity</keyword>